<feature type="region of interest" description="Disordered" evidence="1">
    <location>
        <begin position="530"/>
        <end position="598"/>
    </location>
</feature>
<feature type="compositionally biased region" description="Polar residues" evidence="1">
    <location>
        <begin position="25"/>
        <end position="36"/>
    </location>
</feature>
<evidence type="ECO:0000313" key="2">
    <source>
        <dbReference type="EMBL" id="CAH1415912.1"/>
    </source>
</evidence>
<feature type="compositionally biased region" description="Polar residues" evidence="1">
    <location>
        <begin position="439"/>
        <end position="456"/>
    </location>
</feature>
<dbReference type="InterPro" id="IPR038777">
    <property type="entry name" value="At4g18490-like"/>
</dbReference>
<sequence>MLTFKNLKPTSIPALAVQALERQIRQTQNKGTTLRTANRKMSESQKKATPSAKSKEKGSLLDIDIGDDFLGSWKSMSMAGDGMDFDFGTTTKGKKMDFKFDKMDMDFSLDADFDKLPSFKTNMSDLDISSPIKKSGKSKEKSKEASSGGERAKRDDFAFSFDFNEFPDLDFGSTKKKTDEKCDKSIDKEGSVDVLDKDVDALKDDDVSSKHPISKVDTQMENIKDPDPRNEDDHLKSVTYESSNAEEHEIQTTISSEKMISSSHEEPTQESHSSEERSYSEPQAQKVMQDLSGQSLDNVSEEESGTSVRMVNPSTGSEQSGDVRPVDEVSTTRSSLLENSSAHMNSESQKREMFKERDDIALIGHVNGDNKSKGDSHVESSMTTVKENLGLGEMVDKRNADSVSKLHMGLLDGGTTTDELVSEKERGNIPTRSKYFKKQNGSESEKQQASVSSTKLISVGNKRMSTLPNNPPPGKREFGSKSIESGSKFGGISLSRPLPNVVSRNIHLQTKNIETCHANVSDNTRECLNADNIKPRNEPVSTTMAHTIGPTKEEHASRERDQNINALRSDVDPSSSVEKSTKDLPQKSLNPGLQATSMKSTCNIGKTVVEKKQISPTKPEIWASNFQASTLRVSRATEPKLKPLSFMLAKGPPLMGNKEQGLELQGKMVFKRNPSADIKNQTPSAPTLKRKTFEASVGTPTFTPLKRLSTSPYSNNMTPSSEKAVEKQISNHASMPNEKSPRVDVSTLESDIYSASENDALFQQAETCSKELDAICNMLKKKHEEAKDILVRAIVNNNNLLMLNHPIYQHKISFFFTLTKTATCCVSGVLFASVLVEELSGNEDFRLLLENGYTD</sequence>
<comment type="caution">
    <text evidence="2">The sequence shown here is derived from an EMBL/GenBank/DDBJ whole genome shotgun (WGS) entry which is preliminary data.</text>
</comment>
<keyword evidence="3" id="KW-1185">Reference proteome</keyword>
<feature type="compositionally biased region" description="Basic and acidic residues" evidence="1">
    <location>
        <begin position="551"/>
        <end position="562"/>
    </location>
</feature>
<feature type="region of interest" description="Disordered" evidence="1">
    <location>
        <begin position="25"/>
        <end position="59"/>
    </location>
</feature>
<evidence type="ECO:0000256" key="1">
    <source>
        <dbReference type="SAM" id="MobiDB-lite"/>
    </source>
</evidence>
<organism evidence="2 3">
    <name type="scientific">Lactuca virosa</name>
    <dbReference type="NCBI Taxonomy" id="75947"/>
    <lineage>
        <taxon>Eukaryota</taxon>
        <taxon>Viridiplantae</taxon>
        <taxon>Streptophyta</taxon>
        <taxon>Embryophyta</taxon>
        <taxon>Tracheophyta</taxon>
        <taxon>Spermatophyta</taxon>
        <taxon>Magnoliopsida</taxon>
        <taxon>eudicotyledons</taxon>
        <taxon>Gunneridae</taxon>
        <taxon>Pentapetalae</taxon>
        <taxon>asterids</taxon>
        <taxon>campanulids</taxon>
        <taxon>Asterales</taxon>
        <taxon>Asteraceae</taxon>
        <taxon>Cichorioideae</taxon>
        <taxon>Cichorieae</taxon>
        <taxon>Lactucinae</taxon>
        <taxon>Lactuca</taxon>
    </lineage>
</organism>
<feature type="compositionally biased region" description="Basic and acidic residues" evidence="1">
    <location>
        <begin position="222"/>
        <end position="236"/>
    </location>
</feature>
<dbReference type="PANTHER" id="PTHR36380:SF1">
    <property type="entry name" value="OS01G0755100 PROTEIN"/>
    <property type="match status" value="1"/>
</dbReference>
<feature type="compositionally biased region" description="Polar residues" evidence="1">
    <location>
        <begin position="251"/>
        <end position="262"/>
    </location>
</feature>
<name>A0AAU9LNH6_9ASTR</name>
<feature type="compositionally biased region" description="Basic and acidic residues" evidence="1">
    <location>
        <begin position="137"/>
        <end position="152"/>
    </location>
</feature>
<gene>
    <name evidence="2" type="ORF">LVIROSA_LOCUS3721</name>
</gene>
<proteinExistence type="predicted"/>
<protein>
    <submittedName>
        <fullName evidence="2">Uncharacterized protein</fullName>
    </submittedName>
</protein>
<feature type="region of interest" description="Disordered" evidence="1">
    <location>
        <begin position="164"/>
        <end position="353"/>
    </location>
</feature>
<feature type="compositionally biased region" description="Basic and acidic residues" evidence="1">
    <location>
        <begin position="263"/>
        <end position="279"/>
    </location>
</feature>
<dbReference type="EMBL" id="CAKMRJ010000002">
    <property type="protein sequence ID" value="CAH1415912.1"/>
    <property type="molecule type" value="Genomic_DNA"/>
</dbReference>
<feature type="compositionally biased region" description="Polar residues" evidence="1">
    <location>
        <begin position="329"/>
        <end position="347"/>
    </location>
</feature>
<dbReference type="PANTHER" id="PTHR36380">
    <property type="entry name" value="BNAA03G58330D PROTEIN"/>
    <property type="match status" value="1"/>
</dbReference>
<reference evidence="2 3" key="1">
    <citation type="submission" date="2022-01" db="EMBL/GenBank/DDBJ databases">
        <authorList>
            <person name="Xiong W."/>
            <person name="Schranz E."/>
        </authorList>
    </citation>
    <scope>NUCLEOTIDE SEQUENCE [LARGE SCALE GENOMIC DNA]</scope>
</reference>
<feature type="compositionally biased region" description="Polar residues" evidence="1">
    <location>
        <begin position="587"/>
        <end position="598"/>
    </location>
</feature>
<feature type="region of interest" description="Disordered" evidence="1">
    <location>
        <begin position="127"/>
        <end position="152"/>
    </location>
</feature>
<accession>A0AAU9LNH6</accession>
<dbReference type="Proteomes" id="UP001157418">
    <property type="component" value="Unassembled WGS sequence"/>
</dbReference>
<feature type="compositionally biased region" description="Basic and acidic residues" evidence="1">
    <location>
        <begin position="176"/>
        <end position="209"/>
    </location>
</feature>
<feature type="region of interest" description="Disordered" evidence="1">
    <location>
        <begin position="422"/>
        <end position="483"/>
    </location>
</feature>
<dbReference type="AlphaFoldDB" id="A0AAU9LNH6"/>
<feature type="compositionally biased region" description="Polar residues" evidence="1">
    <location>
        <begin position="305"/>
        <end position="320"/>
    </location>
</feature>
<evidence type="ECO:0000313" key="3">
    <source>
        <dbReference type="Proteomes" id="UP001157418"/>
    </source>
</evidence>